<gene>
    <name evidence="3" type="ORF">MKP09_20130</name>
</gene>
<dbReference type="EMBL" id="JAKWBL010000004">
    <property type="protein sequence ID" value="MCH5600059.1"/>
    <property type="molecule type" value="Genomic_DNA"/>
</dbReference>
<evidence type="ECO:0000259" key="2">
    <source>
        <dbReference type="Pfam" id="PF04536"/>
    </source>
</evidence>
<dbReference type="RefSeq" id="WP_240832073.1">
    <property type="nucleotide sequence ID" value="NZ_JAKWBL010000004.1"/>
</dbReference>
<dbReference type="Pfam" id="PF04536">
    <property type="entry name" value="TPM_phosphatase"/>
    <property type="match status" value="1"/>
</dbReference>
<sequence length="212" mass="23434">MIKQTTLIFLLQLTFLTGFSQYKVETIPDPKSQGQNYYVSDPDGIIGSAIDSLNNICAAIGEQSSAEVAIVVIDDFEGSSDFDFAYNLFNHWGIGKAANNNGLLLFIAKDRRRYQFITGYGMEGSLPDVTLGTIGERYLVPKFKEGDYGGGAIDAMNAIKKILQDPDAVKTLKAEARKTSFWYKHQASLLTALLLLIVLIIVYIWMASVSKK</sequence>
<keyword evidence="1" id="KW-1133">Transmembrane helix</keyword>
<protein>
    <submittedName>
        <fullName evidence="3">TPM domain-containing protein</fullName>
    </submittedName>
</protein>
<evidence type="ECO:0000256" key="1">
    <source>
        <dbReference type="SAM" id="Phobius"/>
    </source>
</evidence>
<evidence type="ECO:0000313" key="3">
    <source>
        <dbReference type="EMBL" id="MCH5600059.1"/>
    </source>
</evidence>
<dbReference type="InterPro" id="IPR007621">
    <property type="entry name" value="TPM_dom"/>
</dbReference>
<dbReference type="Gene3D" id="3.10.310.50">
    <property type="match status" value="1"/>
</dbReference>
<feature type="transmembrane region" description="Helical" evidence="1">
    <location>
        <begin position="187"/>
        <end position="206"/>
    </location>
</feature>
<keyword evidence="4" id="KW-1185">Reference proteome</keyword>
<comment type="caution">
    <text evidence="3">The sequence shown here is derived from an EMBL/GenBank/DDBJ whole genome shotgun (WGS) entry which is preliminary data.</text>
</comment>
<keyword evidence="1" id="KW-0812">Transmembrane</keyword>
<name>A0ABS9SNU2_9BACT</name>
<evidence type="ECO:0000313" key="4">
    <source>
        <dbReference type="Proteomes" id="UP001202248"/>
    </source>
</evidence>
<keyword evidence="1" id="KW-0472">Membrane</keyword>
<feature type="domain" description="TPM" evidence="2">
    <location>
        <begin position="39"/>
        <end position="161"/>
    </location>
</feature>
<organism evidence="3 4">
    <name type="scientific">Niabella ginsengisoli</name>
    <dbReference type="NCBI Taxonomy" id="522298"/>
    <lineage>
        <taxon>Bacteria</taxon>
        <taxon>Pseudomonadati</taxon>
        <taxon>Bacteroidota</taxon>
        <taxon>Chitinophagia</taxon>
        <taxon>Chitinophagales</taxon>
        <taxon>Chitinophagaceae</taxon>
        <taxon>Niabella</taxon>
    </lineage>
</organism>
<proteinExistence type="predicted"/>
<dbReference type="PANTHER" id="PTHR30373">
    <property type="entry name" value="UPF0603 PROTEIN YGCG"/>
    <property type="match status" value="1"/>
</dbReference>
<dbReference type="Proteomes" id="UP001202248">
    <property type="component" value="Unassembled WGS sequence"/>
</dbReference>
<reference evidence="3 4" key="1">
    <citation type="submission" date="2022-02" db="EMBL/GenBank/DDBJ databases">
        <authorList>
            <person name="Min J."/>
        </authorList>
    </citation>
    <scope>NUCLEOTIDE SEQUENCE [LARGE SCALE GENOMIC DNA]</scope>
    <source>
        <strain evidence="3 4">GR10-1</strain>
    </source>
</reference>
<dbReference type="PANTHER" id="PTHR30373:SF2">
    <property type="entry name" value="UPF0603 PROTEIN YGCG"/>
    <property type="match status" value="1"/>
</dbReference>
<accession>A0ABS9SNU2</accession>